<comment type="caution">
    <text evidence="5">The sequence shown here is derived from an EMBL/GenBank/DDBJ whole genome shotgun (WGS) entry which is preliminary data.</text>
</comment>
<dbReference type="InterPro" id="IPR043129">
    <property type="entry name" value="ATPase_NBD"/>
</dbReference>
<organism evidence="5 6">
    <name type="scientific">Candidatus Magnetoglobus multicellularis str. Araruama</name>
    <dbReference type="NCBI Taxonomy" id="890399"/>
    <lineage>
        <taxon>Bacteria</taxon>
        <taxon>Pseudomonadati</taxon>
        <taxon>Thermodesulfobacteriota</taxon>
        <taxon>Desulfobacteria</taxon>
        <taxon>Desulfobacterales</taxon>
        <taxon>Desulfobacteraceae</taxon>
        <taxon>Candidatus Magnetoglobus</taxon>
    </lineage>
</organism>
<accession>A0A1V1P412</accession>
<evidence type="ECO:0000256" key="1">
    <source>
        <dbReference type="ARBA" id="ARBA00007381"/>
    </source>
</evidence>
<reference evidence="6" key="1">
    <citation type="submission" date="2012-11" db="EMBL/GenBank/DDBJ databases">
        <authorList>
            <person name="Lucero-Rivera Y.E."/>
            <person name="Tovar-Ramirez D."/>
        </authorList>
    </citation>
    <scope>NUCLEOTIDE SEQUENCE [LARGE SCALE GENOMIC DNA]</scope>
    <source>
        <strain evidence="6">Araruama</strain>
    </source>
</reference>
<evidence type="ECO:0000313" key="5">
    <source>
        <dbReference type="EMBL" id="ETR69642.1"/>
    </source>
</evidence>
<dbReference type="SUPFAM" id="SSF53067">
    <property type="entry name" value="Actin-like ATPase domain"/>
    <property type="match status" value="2"/>
</dbReference>
<dbReference type="EMBL" id="ATBP01000595">
    <property type="protein sequence ID" value="ETR69642.1"/>
    <property type="molecule type" value="Genomic_DNA"/>
</dbReference>
<dbReference type="GO" id="GO:0140662">
    <property type="term" value="F:ATP-dependent protein folding chaperone"/>
    <property type="evidence" value="ECO:0007669"/>
    <property type="project" value="InterPro"/>
</dbReference>
<dbReference type="SUPFAM" id="SSF100920">
    <property type="entry name" value="Heat shock protein 70kD (HSP70), peptide-binding domain"/>
    <property type="match status" value="1"/>
</dbReference>
<dbReference type="InterPro" id="IPR018181">
    <property type="entry name" value="Heat_shock_70_CS"/>
</dbReference>
<dbReference type="PANTHER" id="PTHR19375">
    <property type="entry name" value="HEAT SHOCK PROTEIN 70KDA"/>
    <property type="match status" value="1"/>
</dbReference>
<dbReference type="AlphaFoldDB" id="A0A1V1P412"/>
<dbReference type="PROSITE" id="PS01036">
    <property type="entry name" value="HSP70_3"/>
    <property type="match status" value="1"/>
</dbReference>
<protein>
    <submittedName>
        <fullName evidence="5">Heat shock protein 70</fullName>
    </submittedName>
</protein>
<proteinExistence type="inferred from homology"/>
<dbReference type="PROSITE" id="PS00329">
    <property type="entry name" value="HSP70_2"/>
    <property type="match status" value="1"/>
</dbReference>
<dbReference type="FunFam" id="3.30.420.40:FF:000071">
    <property type="entry name" value="Molecular chaperone DnaK"/>
    <property type="match status" value="1"/>
</dbReference>
<evidence type="ECO:0000256" key="2">
    <source>
        <dbReference type="ARBA" id="ARBA00022741"/>
    </source>
</evidence>
<dbReference type="Pfam" id="PF00012">
    <property type="entry name" value="HSP70"/>
    <property type="match status" value="1"/>
</dbReference>
<dbReference type="PROSITE" id="PS00297">
    <property type="entry name" value="HSP70_1"/>
    <property type="match status" value="1"/>
</dbReference>
<dbReference type="InterPro" id="IPR013126">
    <property type="entry name" value="Hsp_70_fam"/>
</dbReference>
<keyword evidence="3" id="KW-0067">ATP-binding</keyword>
<dbReference type="Gene3D" id="3.90.640.10">
    <property type="entry name" value="Actin, Chain A, domain 4"/>
    <property type="match status" value="1"/>
</dbReference>
<dbReference type="FunFam" id="3.90.640.10:FF:000003">
    <property type="entry name" value="Molecular chaperone DnaK"/>
    <property type="match status" value="1"/>
</dbReference>
<dbReference type="Proteomes" id="UP000189670">
    <property type="component" value="Unassembled WGS sequence"/>
</dbReference>
<dbReference type="PRINTS" id="PR00301">
    <property type="entry name" value="HEATSHOCK70"/>
</dbReference>
<keyword evidence="4" id="KW-0143">Chaperone</keyword>
<sequence length="497" mass="54622">MTQATSNIIVGIDLGTTNSLVAIPRENDRPEIIANERGERITPSVVTIQTDQIVIGELARSQAVLNHDITISCVKRSMGTDRCWTINEKEWSPVDISAEILKHLKQVAQNYLGQEITDAVITVPAHFNDFQREATLQAGIAAGLNVHKLFNEPTAAALAYGIQQNKDDHLMVFDFGGGTLDITLLEVKNGAFLVRGVGGDSELGGVDFDNMIVNHIRHNFDQMHAVDLSKDPVAFQQLKNHAERCKIDLSGVNETKIMIPYVTVTANGPLHVNMPLTRETFEKLSQPILEKIETILQEVFNTANLTPDWINCVVMAGGTSRIPFIKDRLAQILPDKAIFRHDLNPEEIVALGAGVLAGTFGGQYPEIMFKDMVSHDLGIEDHEGKFVVLIPKGTIYPCKHSLLCTTVQDNQNEVIVHVLQQSKPDNQLISLGDFKISGLSQTTAGEPNILVTFSIDANGILRVHAEDQQSGINDEIQLTLPDFKSGVKSVYAESENL</sequence>
<gene>
    <name evidence="5" type="ORF">OMM_03803</name>
</gene>
<dbReference type="Gene3D" id="2.60.34.10">
    <property type="entry name" value="Substrate Binding Domain Of DNAk, Chain A, domain 1"/>
    <property type="match status" value="1"/>
</dbReference>
<comment type="similarity">
    <text evidence="1">Belongs to the heat shock protein 70 family.</text>
</comment>
<evidence type="ECO:0000313" key="6">
    <source>
        <dbReference type="Proteomes" id="UP000189670"/>
    </source>
</evidence>
<keyword evidence="5" id="KW-0346">Stress response</keyword>
<dbReference type="GO" id="GO:0005524">
    <property type="term" value="F:ATP binding"/>
    <property type="evidence" value="ECO:0007669"/>
    <property type="project" value="UniProtKB-KW"/>
</dbReference>
<name>A0A1V1P412_9BACT</name>
<dbReference type="Gene3D" id="3.30.420.40">
    <property type="match status" value="2"/>
</dbReference>
<evidence type="ECO:0000256" key="4">
    <source>
        <dbReference type="ARBA" id="ARBA00023186"/>
    </source>
</evidence>
<keyword evidence="2" id="KW-0547">Nucleotide-binding</keyword>
<dbReference type="InterPro" id="IPR029047">
    <property type="entry name" value="HSP70_peptide-bd_sf"/>
</dbReference>
<evidence type="ECO:0000256" key="3">
    <source>
        <dbReference type="ARBA" id="ARBA00022840"/>
    </source>
</evidence>